<evidence type="ECO:0000313" key="4">
    <source>
        <dbReference type="Proteomes" id="UP000319014"/>
    </source>
</evidence>
<feature type="compositionally biased region" description="Basic and acidic residues" evidence="1">
    <location>
        <begin position="160"/>
        <end position="216"/>
    </location>
</feature>
<feature type="region of interest" description="Disordered" evidence="1">
    <location>
        <begin position="157"/>
        <end position="233"/>
    </location>
</feature>
<name>A0A521BVF2_9RHOB</name>
<dbReference type="EMBL" id="FXTK01000003">
    <property type="protein sequence ID" value="SMO51149.1"/>
    <property type="molecule type" value="Genomic_DNA"/>
</dbReference>
<evidence type="ECO:0000313" key="3">
    <source>
        <dbReference type="EMBL" id="SMO51149.1"/>
    </source>
</evidence>
<reference evidence="3 4" key="1">
    <citation type="submission" date="2017-05" db="EMBL/GenBank/DDBJ databases">
        <authorList>
            <person name="Varghese N."/>
            <person name="Submissions S."/>
        </authorList>
    </citation>
    <scope>NUCLEOTIDE SEQUENCE [LARGE SCALE GENOMIC DNA]</scope>
    <source>
        <strain evidence="3 4">DSM 100094</strain>
    </source>
</reference>
<dbReference type="AlphaFoldDB" id="A0A521BVF2"/>
<keyword evidence="4" id="KW-1185">Reference proteome</keyword>
<gene>
    <name evidence="3" type="ORF">SAMN06265221_103153</name>
</gene>
<dbReference type="Proteomes" id="UP000319014">
    <property type="component" value="Unassembled WGS sequence"/>
</dbReference>
<feature type="chain" id="PRO_5022126297" description="Peptidase propeptide and YPEB domain-containing protein" evidence="2">
    <location>
        <begin position="25"/>
        <end position="277"/>
    </location>
</feature>
<evidence type="ECO:0008006" key="5">
    <source>
        <dbReference type="Google" id="ProtNLM"/>
    </source>
</evidence>
<feature type="signal peptide" evidence="2">
    <location>
        <begin position="1"/>
        <end position="24"/>
    </location>
</feature>
<accession>A0A521BVF2</accession>
<protein>
    <recommendedName>
        <fullName evidence="5">Peptidase propeptide and YPEB domain-containing protein</fullName>
    </recommendedName>
</protein>
<dbReference type="RefSeq" id="WP_142662024.1">
    <property type="nucleotide sequence ID" value="NZ_FXTK01000003.1"/>
</dbReference>
<evidence type="ECO:0000256" key="1">
    <source>
        <dbReference type="SAM" id="MobiDB-lite"/>
    </source>
</evidence>
<dbReference type="OrthoDB" id="7844692at2"/>
<keyword evidence="2" id="KW-0732">Signal</keyword>
<organism evidence="3 4">
    <name type="scientific">Paracoccus laeviglucosivorans</name>
    <dbReference type="NCBI Taxonomy" id="1197861"/>
    <lineage>
        <taxon>Bacteria</taxon>
        <taxon>Pseudomonadati</taxon>
        <taxon>Pseudomonadota</taxon>
        <taxon>Alphaproteobacteria</taxon>
        <taxon>Rhodobacterales</taxon>
        <taxon>Paracoccaceae</taxon>
        <taxon>Paracoccus</taxon>
    </lineage>
</organism>
<proteinExistence type="predicted"/>
<evidence type="ECO:0000256" key="2">
    <source>
        <dbReference type="SAM" id="SignalP"/>
    </source>
</evidence>
<sequence>MSRFLSSTVAAGALIAMLASPLAAQEAHEAAPPAAGHAEAAPVDLPQVLRDAGMTEAVGRSTRHGMRVEGKINDATVSAFLDDAGQLRGLRAAGEDAVLPQPLVERLVPQAVRDQAIYGELGQIKAVFMGGRGIMMAGTDAQSNPVRAVFSEDGTLLRFGRGDDDRGPGMGHMGRDKGEHRGRHGDDRGGKHGKPHGDREHRGDHGPRGDGPRGDGPRGPAPSPDDVRASLTGAGYTAIGEILQQGHVTVAQATNPEGEPVLVELGVDGKVLRELNR</sequence>